<feature type="binding site" evidence="4">
    <location>
        <position position="184"/>
    </location>
    <ligand>
        <name>D-glyceraldehyde 3-phosphate</name>
        <dbReference type="ChEBI" id="CHEBI:59776"/>
    </ligand>
</feature>
<name>A0A1P8F791_9CHLR</name>
<dbReference type="GO" id="GO:0006006">
    <property type="term" value="P:glucose metabolic process"/>
    <property type="evidence" value="ECO:0007669"/>
    <property type="project" value="InterPro"/>
</dbReference>
<feature type="binding site" evidence="4">
    <location>
        <position position="235"/>
    </location>
    <ligand>
        <name>D-glyceraldehyde 3-phosphate</name>
        <dbReference type="ChEBI" id="CHEBI:59776"/>
    </ligand>
</feature>
<dbReference type="CDD" id="cd05214">
    <property type="entry name" value="GAPDH_I_N"/>
    <property type="match status" value="1"/>
</dbReference>
<dbReference type="KEGG" id="dfo:Dform_00972"/>
<evidence type="ECO:0000313" key="10">
    <source>
        <dbReference type="Proteomes" id="UP000185934"/>
    </source>
</evidence>
<feature type="binding site" evidence="5">
    <location>
        <position position="317"/>
    </location>
    <ligand>
        <name>NAD(+)</name>
        <dbReference type="ChEBI" id="CHEBI:57540"/>
    </ligand>
</feature>
<dbReference type="InterPro" id="IPR006424">
    <property type="entry name" value="Glyceraldehyde-3-P_DH_1"/>
</dbReference>
<dbReference type="GO" id="GO:0004365">
    <property type="term" value="F:glyceraldehyde-3-phosphate dehydrogenase (NAD+) (phosphorylating) activity"/>
    <property type="evidence" value="ECO:0007669"/>
    <property type="project" value="UniProtKB-EC"/>
</dbReference>
<dbReference type="FunFam" id="3.40.50.720:FF:000001">
    <property type="entry name" value="Glyceraldehyde-3-phosphate dehydrogenase"/>
    <property type="match status" value="1"/>
</dbReference>
<feature type="binding site" evidence="5">
    <location>
        <begin position="12"/>
        <end position="13"/>
    </location>
    <ligand>
        <name>NAD(+)</name>
        <dbReference type="ChEBI" id="CHEBI:57540"/>
    </ligand>
</feature>
<sequence length="337" mass="36265">MVTRIGINGFGRIGRLTFRAMKKYHQDELEIVAINDLADTATNAHLLKHDTSYGAYPGTVEAGEGFITVDGKMVKAFSEKEPNKIPWGDYGVDIVIESTGRFSDKDKAALHLGGGAKKVIISTTSSNADLTVVMGVNQKMYNPAKHVVISNASCTTNCVTPMTKVIFDKFGIEKALINTVHAYTNDQSLLDIYHQDLRRARAAALNIIPTTTGAAKAVAQVIPELKGLIHGISLRVPVGSVSIADLTAIVKRKVTAEEVNAALEEAANGELKGIMSFCKEELVSSDFRGDPASCVIDAASTMVMDGNMVKVLGWYDNEWGYSTRLGDLAAYMGAQGF</sequence>
<dbReference type="GO" id="GO:0051287">
    <property type="term" value="F:NAD binding"/>
    <property type="evidence" value="ECO:0007669"/>
    <property type="project" value="InterPro"/>
</dbReference>
<reference evidence="10" key="1">
    <citation type="submission" date="2016-11" db="EMBL/GenBank/DDBJ databases">
        <title>Dehalogenimonas formicexedens sp. nov., a chlorinated alkane respiring bacterium isolated from contaminated groundwater.</title>
        <authorList>
            <person name="Key T.A."/>
            <person name="Bowman K.S."/>
            <person name="Lee I."/>
            <person name="Chun J."/>
            <person name="Albuquerque L."/>
            <person name="da Costa M.S."/>
            <person name="Rainey F.A."/>
            <person name="Moe W.M."/>
        </authorList>
    </citation>
    <scope>NUCLEOTIDE SEQUENCE [LARGE SCALE GENOMIC DNA]</scope>
    <source>
        <strain evidence="10">NSZ-14</strain>
    </source>
</reference>
<dbReference type="NCBIfam" id="TIGR01534">
    <property type="entry name" value="GAPDH-I"/>
    <property type="match status" value="1"/>
</dbReference>
<dbReference type="RefSeq" id="WP_076004010.1">
    <property type="nucleotide sequence ID" value="NZ_CP018258.1"/>
</dbReference>
<dbReference type="Proteomes" id="UP000185934">
    <property type="component" value="Chromosome"/>
</dbReference>
<dbReference type="SUPFAM" id="SSF55347">
    <property type="entry name" value="Glyceraldehyde-3-phosphate dehydrogenase-like, C-terminal domain"/>
    <property type="match status" value="1"/>
</dbReference>
<proteinExistence type="inferred from homology"/>
<dbReference type="OrthoDB" id="9803304at2"/>
<keyword evidence="10" id="KW-1185">Reference proteome</keyword>
<dbReference type="Pfam" id="PF00044">
    <property type="entry name" value="Gp_dh_N"/>
    <property type="match status" value="1"/>
</dbReference>
<feature type="binding site" evidence="4">
    <location>
        <begin position="153"/>
        <end position="155"/>
    </location>
    <ligand>
        <name>D-glyceraldehyde 3-phosphate</name>
        <dbReference type="ChEBI" id="CHEBI:59776"/>
    </ligand>
</feature>
<dbReference type="AlphaFoldDB" id="A0A1P8F791"/>
<dbReference type="InterPro" id="IPR036291">
    <property type="entry name" value="NAD(P)-bd_dom_sf"/>
</dbReference>
<evidence type="ECO:0000313" key="9">
    <source>
        <dbReference type="EMBL" id="APV44313.1"/>
    </source>
</evidence>
<dbReference type="STRING" id="1839801.Dform_00972"/>
<evidence type="ECO:0000259" key="8">
    <source>
        <dbReference type="SMART" id="SM00846"/>
    </source>
</evidence>
<feature type="binding site" evidence="4">
    <location>
        <begin position="212"/>
        <end position="213"/>
    </location>
    <ligand>
        <name>D-glyceraldehyde 3-phosphate</name>
        <dbReference type="ChEBI" id="CHEBI:59776"/>
    </ligand>
</feature>
<dbReference type="CDD" id="cd18126">
    <property type="entry name" value="GAPDH_I_C"/>
    <property type="match status" value="1"/>
</dbReference>
<dbReference type="Gene3D" id="3.30.360.10">
    <property type="entry name" value="Dihydrodipicolinate Reductase, domain 2"/>
    <property type="match status" value="1"/>
</dbReference>
<feature type="site" description="Activates thiol group during catalysis" evidence="6">
    <location>
        <position position="181"/>
    </location>
</feature>
<evidence type="ECO:0000256" key="7">
    <source>
        <dbReference type="RuleBase" id="RU000397"/>
    </source>
</evidence>
<gene>
    <name evidence="9" type="primary">gapA</name>
    <name evidence="9" type="ORF">Dform_00972</name>
</gene>
<evidence type="ECO:0000256" key="1">
    <source>
        <dbReference type="ARBA" id="ARBA00007406"/>
    </source>
</evidence>
<evidence type="ECO:0000256" key="2">
    <source>
        <dbReference type="ARBA" id="ARBA00023002"/>
    </source>
</evidence>
<evidence type="ECO:0000256" key="6">
    <source>
        <dbReference type="PIRSR" id="PIRSR000149-4"/>
    </source>
</evidence>
<accession>A0A1P8F791</accession>
<dbReference type="GO" id="GO:0050661">
    <property type="term" value="F:NADP binding"/>
    <property type="evidence" value="ECO:0007669"/>
    <property type="project" value="InterPro"/>
</dbReference>
<dbReference type="FunFam" id="3.30.360.10:FF:000002">
    <property type="entry name" value="Glyceraldehyde-3-phosphate dehydrogenase"/>
    <property type="match status" value="1"/>
</dbReference>
<feature type="active site" description="Nucleophile" evidence="3">
    <location>
        <position position="154"/>
    </location>
</feature>
<keyword evidence="5" id="KW-0547">Nucleotide-binding</keyword>
<dbReference type="EC" id="1.2.1.12" evidence="9"/>
<dbReference type="Gene3D" id="3.40.50.720">
    <property type="entry name" value="NAD(P)-binding Rossmann-like Domain"/>
    <property type="match status" value="1"/>
</dbReference>
<feature type="binding site" evidence="5">
    <location>
        <position position="36"/>
    </location>
    <ligand>
        <name>NAD(+)</name>
        <dbReference type="ChEBI" id="CHEBI:57540"/>
    </ligand>
</feature>
<feature type="domain" description="Glyceraldehyde 3-phosphate dehydrogenase NAD(P) binding" evidence="8">
    <location>
        <begin position="3"/>
        <end position="154"/>
    </location>
</feature>
<evidence type="ECO:0000256" key="3">
    <source>
        <dbReference type="PIRSR" id="PIRSR000149-1"/>
    </source>
</evidence>
<comment type="similarity">
    <text evidence="1 7">Belongs to the glyceraldehyde-3-phosphate dehydrogenase family.</text>
</comment>
<dbReference type="PANTHER" id="PTHR43148">
    <property type="entry name" value="GLYCERALDEHYDE-3-PHOSPHATE DEHYDROGENASE 2"/>
    <property type="match status" value="1"/>
</dbReference>
<dbReference type="InterPro" id="IPR020828">
    <property type="entry name" value="GlycerAld_3-P_DH_NAD(P)-bd"/>
</dbReference>
<evidence type="ECO:0000256" key="5">
    <source>
        <dbReference type="PIRSR" id="PIRSR000149-3"/>
    </source>
</evidence>
<dbReference type="EMBL" id="CP018258">
    <property type="protein sequence ID" value="APV44313.1"/>
    <property type="molecule type" value="Genomic_DNA"/>
</dbReference>
<feature type="binding site" evidence="5">
    <location>
        <position position="122"/>
    </location>
    <ligand>
        <name>NAD(+)</name>
        <dbReference type="ChEBI" id="CHEBI:57540"/>
    </ligand>
</feature>
<dbReference type="SUPFAM" id="SSF51735">
    <property type="entry name" value="NAD(P)-binding Rossmann-fold domains"/>
    <property type="match status" value="1"/>
</dbReference>
<dbReference type="PRINTS" id="PR00078">
    <property type="entry name" value="G3PDHDRGNASE"/>
</dbReference>
<dbReference type="SMART" id="SM00846">
    <property type="entry name" value="Gp_dh_N"/>
    <property type="match status" value="1"/>
</dbReference>
<dbReference type="InterPro" id="IPR020829">
    <property type="entry name" value="GlycerAld_3-P_DH_cat"/>
</dbReference>
<dbReference type="PIRSF" id="PIRSF000149">
    <property type="entry name" value="GAP_DH"/>
    <property type="match status" value="1"/>
</dbReference>
<dbReference type="InterPro" id="IPR020831">
    <property type="entry name" value="GlycerAld/Erythrose_P_DH"/>
</dbReference>
<dbReference type="Pfam" id="PF02800">
    <property type="entry name" value="Gp_dh_C"/>
    <property type="match status" value="1"/>
</dbReference>
<keyword evidence="5" id="KW-0520">NAD</keyword>
<protein>
    <submittedName>
        <fullName evidence="9">Glyceraldehyde 3-phosphate dehydrogenase</fullName>
        <ecNumber evidence="9">1.2.1.12</ecNumber>
    </submittedName>
</protein>
<keyword evidence="2 9" id="KW-0560">Oxidoreductase</keyword>
<evidence type="ECO:0000256" key="4">
    <source>
        <dbReference type="PIRSR" id="PIRSR000149-2"/>
    </source>
</evidence>
<organism evidence="9 10">
    <name type="scientific">Dehalogenimonas formicexedens</name>
    <dbReference type="NCBI Taxonomy" id="1839801"/>
    <lineage>
        <taxon>Bacteria</taxon>
        <taxon>Bacillati</taxon>
        <taxon>Chloroflexota</taxon>
        <taxon>Dehalococcoidia</taxon>
        <taxon>Dehalococcoidales</taxon>
        <taxon>Dehalococcoidaceae</taxon>
        <taxon>Dehalogenimonas</taxon>
    </lineage>
</organism>